<reference evidence="6 7" key="1">
    <citation type="submission" date="2020-08" db="EMBL/GenBank/DDBJ databases">
        <title>Genomic Encyclopedia of Type Strains, Phase IV (KMG-IV): sequencing the most valuable type-strain genomes for metagenomic binning, comparative biology and taxonomic classification.</title>
        <authorList>
            <person name="Goeker M."/>
        </authorList>
    </citation>
    <scope>NUCLEOTIDE SEQUENCE [LARGE SCALE GENOMIC DNA]</scope>
    <source>
        <strain evidence="6 7">DSM 25966</strain>
    </source>
</reference>
<feature type="transmembrane region" description="Helical" evidence="5">
    <location>
        <begin position="44"/>
        <end position="62"/>
    </location>
</feature>
<evidence type="ECO:0000256" key="2">
    <source>
        <dbReference type="ARBA" id="ARBA00022692"/>
    </source>
</evidence>
<comment type="subcellular location">
    <subcellularLocation>
        <location evidence="1">Membrane</location>
        <topology evidence="1">Multi-pass membrane protein</topology>
    </subcellularLocation>
</comment>
<evidence type="ECO:0000313" key="6">
    <source>
        <dbReference type="EMBL" id="MBB3929570.1"/>
    </source>
</evidence>
<dbReference type="GO" id="GO:0004671">
    <property type="term" value="F:protein C-terminal S-isoprenylcysteine carboxyl O-methyltransferase activity"/>
    <property type="evidence" value="ECO:0007669"/>
    <property type="project" value="InterPro"/>
</dbReference>
<evidence type="ECO:0000256" key="5">
    <source>
        <dbReference type="SAM" id="Phobius"/>
    </source>
</evidence>
<name>A0A840AHD1_9HYPH</name>
<keyword evidence="4 5" id="KW-0472">Membrane</keyword>
<accession>A0A840AHD1</accession>
<dbReference type="GO" id="GO:0032259">
    <property type="term" value="P:methylation"/>
    <property type="evidence" value="ECO:0007669"/>
    <property type="project" value="UniProtKB-KW"/>
</dbReference>
<gene>
    <name evidence="6" type="ORF">GGR25_000589</name>
</gene>
<dbReference type="InterPro" id="IPR007269">
    <property type="entry name" value="ICMT_MeTrfase"/>
</dbReference>
<proteinExistence type="predicted"/>
<keyword evidence="7" id="KW-1185">Reference proteome</keyword>
<dbReference type="Proteomes" id="UP000553963">
    <property type="component" value="Unassembled WGS sequence"/>
</dbReference>
<organism evidence="6 7">
    <name type="scientific">Kaistia hirudinis</name>
    <dbReference type="NCBI Taxonomy" id="1293440"/>
    <lineage>
        <taxon>Bacteria</taxon>
        <taxon>Pseudomonadati</taxon>
        <taxon>Pseudomonadota</taxon>
        <taxon>Alphaproteobacteria</taxon>
        <taxon>Hyphomicrobiales</taxon>
        <taxon>Kaistiaceae</taxon>
        <taxon>Kaistia</taxon>
    </lineage>
</organism>
<dbReference type="RefSeq" id="WP_183397213.1">
    <property type="nucleotide sequence ID" value="NZ_JACIDS010000001.1"/>
</dbReference>
<protein>
    <submittedName>
        <fullName evidence="6">Methyltransferase</fullName>
    </submittedName>
</protein>
<dbReference type="AlphaFoldDB" id="A0A840AHD1"/>
<feature type="transmembrane region" description="Helical" evidence="5">
    <location>
        <begin position="68"/>
        <end position="87"/>
    </location>
</feature>
<evidence type="ECO:0000256" key="4">
    <source>
        <dbReference type="ARBA" id="ARBA00023136"/>
    </source>
</evidence>
<evidence type="ECO:0000256" key="1">
    <source>
        <dbReference type="ARBA" id="ARBA00004141"/>
    </source>
</evidence>
<keyword evidence="2 5" id="KW-0812">Transmembrane</keyword>
<keyword evidence="6" id="KW-0808">Transferase</keyword>
<keyword evidence="3 5" id="KW-1133">Transmembrane helix</keyword>
<comment type="caution">
    <text evidence="6">The sequence shown here is derived from an EMBL/GenBank/DDBJ whole genome shotgun (WGS) entry which is preliminary data.</text>
</comment>
<keyword evidence="6" id="KW-0489">Methyltransferase</keyword>
<sequence>MTLGRVYALIGILAVQRLAELVYARRNTARLLAAGGTEIGRRHYPLFILLHSAWFVAIAVLAAPTSSVPWIGLGVLLLLQMARFWVIRSLGPYWTTRIITTPGTPLRRRGPYRWVEHPNYLVVEAEIVLVPLLLDLPVVAIVFGLLNAALLTWRIHVEGQALAPRRALAASD</sequence>
<evidence type="ECO:0000313" key="7">
    <source>
        <dbReference type="Proteomes" id="UP000553963"/>
    </source>
</evidence>
<dbReference type="Gene3D" id="1.20.120.1630">
    <property type="match status" value="1"/>
</dbReference>
<evidence type="ECO:0000256" key="3">
    <source>
        <dbReference type="ARBA" id="ARBA00022989"/>
    </source>
</evidence>
<dbReference type="EMBL" id="JACIDS010000001">
    <property type="protein sequence ID" value="MBB3929570.1"/>
    <property type="molecule type" value="Genomic_DNA"/>
</dbReference>
<dbReference type="GO" id="GO:0016020">
    <property type="term" value="C:membrane"/>
    <property type="evidence" value="ECO:0007669"/>
    <property type="project" value="UniProtKB-SubCell"/>
</dbReference>
<dbReference type="Pfam" id="PF04140">
    <property type="entry name" value="ICMT"/>
    <property type="match status" value="1"/>
</dbReference>